<evidence type="ECO:0000256" key="2">
    <source>
        <dbReference type="ARBA" id="ARBA00008458"/>
    </source>
</evidence>
<dbReference type="PANTHER" id="PTHR31733">
    <property type="entry name" value="RIBONUCLEASE KAPPA"/>
    <property type="match status" value="1"/>
</dbReference>
<dbReference type="OrthoDB" id="67317at2759"/>
<comment type="subcellular location">
    <subcellularLocation>
        <location evidence="1">Membrane</location>
        <topology evidence="1">Multi-pass membrane protein</topology>
    </subcellularLocation>
</comment>
<dbReference type="EnsemblMetazoa" id="Aqu2.1.22335_001">
    <property type="protein sequence ID" value="Aqu2.1.22335_001"/>
    <property type="gene ID" value="Aqu2.1.22335"/>
</dbReference>
<dbReference type="Proteomes" id="UP000007879">
    <property type="component" value="Unassembled WGS sequence"/>
</dbReference>
<reference evidence="8" key="1">
    <citation type="journal article" date="2010" name="Nature">
        <title>The Amphimedon queenslandica genome and the evolution of animal complexity.</title>
        <authorList>
            <person name="Srivastava M."/>
            <person name="Simakov O."/>
            <person name="Chapman J."/>
            <person name="Fahey B."/>
            <person name="Gauthier M.E."/>
            <person name="Mitros T."/>
            <person name="Richards G.S."/>
            <person name="Conaco C."/>
            <person name="Dacre M."/>
            <person name="Hellsten U."/>
            <person name="Larroux C."/>
            <person name="Putnam N.H."/>
            <person name="Stanke M."/>
            <person name="Adamska M."/>
            <person name="Darling A."/>
            <person name="Degnan S.M."/>
            <person name="Oakley T.H."/>
            <person name="Plachetzki D.C."/>
            <person name="Zhai Y."/>
            <person name="Adamski M."/>
            <person name="Calcino A."/>
            <person name="Cummins S.F."/>
            <person name="Goodstein D.M."/>
            <person name="Harris C."/>
            <person name="Jackson D.J."/>
            <person name="Leys S.P."/>
            <person name="Shu S."/>
            <person name="Woodcroft B.J."/>
            <person name="Vervoort M."/>
            <person name="Kosik K.S."/>
            <person name="Manning G."/>
            <person name="Degnan B.M."/>
            <person name="Rokhsar D.S."/>
        </authorList>
    </citation>
    <scope>NUCLEOTIDE SEQUENCE [LARGE SCALE GENOMIC DNA]</scope>
</reference>
<keyword evidence="4 6" id="KW-1133">Transmembrane helix</keyword>
<evidence type="ECO:0000256" key="3">
    <source>
        <dbReference type="ARBA" id="ARBA00022692"/>
    </source>
</evidence>
<evidence type="ECO:0000256" key="5">
    <source>
        <dbReference type="ARBA" id="ARBA00023136"/>
    </source>
</evidence>
<dbReference type="InParanoid" id="A0A1X7U3I7"/>
<evidence type="ECO:0000256" key="6">
    <source>
        <dbReference type="SAM" id="Phobius"/>
    </source>
</evidence>
<evidence type="ECO:0000256" key="4">
    <source>
        <dbReference type="ARBA" id="ARBA00022989"/>
    </source>
</evidence>
<evidence type="ECO:0000313" key="8">
    <source>
        <dbReference type="Proteomes" id="UP000007879"/>
    </source>
</evidence>
<reference evidence="7" key="2">
    <citation type="submission" date="2017-05" db="UniProtKB">
        <authorList>
            <consortium name="EnsemblMetazoa"/>
        </authorList>
    </citation>
    <scope>IDENTIFICATION</scope>
</reference>
<protein>
    <submittedName>
        <fullName evidence="7">Uncharacterized protein</fullName>
    </submittedName>
</protein>
<feature type="transmembrane region" description="Helical" evidence="6">
    <location>
        <begin position="80"/>
        <end position="102"/>
    </location>
</feature>
<dbReference type="InterPro" id="IPR026770">
    <property type="entry name" value="RNase_K"/>
</dbReference>
<keyword evidence="5 6" id="KW-0472">Membrane</keyword>
<dbReference type="GO" id="GO:0004521">
    <property type="term" value="F:RNA endonuclease activity"/>
    <property type="evidence" value="ECO:0007669"/>
    <property type="project" value="InterPro"/>
</dbReference>
<keyword evidence="3 6" id="KW-0812">Transmembrane</keyword>
<feature type="transmembrane region" description="Helical" evidence="6">
    <location>
        <begin position="12"/>
        <end position="41"/>
    </location>
</feature>
<name>A0A1X7U3I7_AMPQE</name>
<proteinExistence type="inferred from homology"/>
<dbReference type="KEGG" id="aqu:100634328"/>
<gene>
    <name evidence="7" type="primary">100634328</name>
</gene>
<evidence type="ECO:0000256" key="1">
    <source>
        <dbReference type="ARBA" id="ARBA00004141"/>
    </source>
</evidence>
<comment type="similarity">
    <text evidence="2">Belongs to the RNase K family.</text>
</comment>
<dbReference type="AlphaFoldDB" id="A0A1X7U3I7"/>
<organism evidence="7">
    <name type="scientific">Amphimedon queenslandica</name>
    <name type="common">Sponge</name>
    <dbReference type="NCBI Taxonomy" id="400682"/>
    <lineage>
        <taxon>Eukaryota</taxon>
        <taxon>Metazoa</taxon>
        <taxon>Porifera</taxon>
        <taxon>Demospongiae</taxon>
        <taxon>Heteroscleromorpha</taxon>
        <taxon>Haplosclerida</taxon>
        <taxon>Niphatidae</taxon>
        <taxon>Amphimedon</taxon>
    </lineage>
</organism>
<sequence>MDSGNVFGKIFFCFCGFQGSTCCTILSVWAVIMMLCLGGAMRLQAVALYEDIKFDEAHNNATQTEINAVKAYNNASLSCFVAAFIYLAYLAFSGTMMAVNFMRSKSEKRAKSY</sequence>
<evidence type="ECO:0000313" key="7">
    <source>
        <dbReference type="EnsemblMetazoa" id="Aqu2.1.22335_001"/>
    </source>
</evidence>
<dbReference type="EnsemblMetazoa" id="XM_003389032.3">
    <property type="protein sequence ID" value="XP_003389080.1"/>
    <property type="gene ID" value="LOC100634328"/>
</dbReference>
<dbReference type="GO" id="GO:0016020">
    <property type="term" value="C:membrane"/>
    <property type="evidence" value="ECO:0007669"/>
    <property type="project" value="UniProtKB-SubCell"/>
</dbReference>
<dbReference type="STRING" id="400682.A0A1X7U3I7"/>
<keyword evidence="8" id="KW-1185">Reference proteome</keyword>
<accession>A0A1X7U3I7</accession>